<evidence type="ECO:0000256" key="2">
    <source>
        <dbReference type="ARBA" id="ARBA00022448"/>
    </source>
</evidence>
<dbReference type="InterPro" id="IPR020846">
    <property type="entry name" value="MFS_dom"/>
</dbReference>
<evidence type="ECO:0000256" key="3">
    <source>
        <dbReference type="ARBA" id="ARBA00022692"/>
    </source>
</evidence>
<dbReference type="InterPro" id="IPR011701">
    <property type="entry name" value="MFS"/>
</dbReference>
<feature type="transmembrane region" description="Helical" evidence="6">
    <location>
        <begin position="165"/>
        <end position="190"/>
    </location>
</feature>
<dbReference type="SUPFAM" id="SSF103473">
    <property type="entry name" value="MFS general substrate transporter"/>
    <property type="match status" value="1"/>
</dbReference>
<evidence type="ECO:0000256" key="5">
    <source>
        <dbReference type="ARBA" id="ARBA00023136"/>
    </source>
</evidence>
<evidence type="ECO:0000256" key="1">
    <source>
        <dbReference type="ARBA" id="ARBA00004141"/>
    </source>
</evidence>
<feature type="transmembrane region" description="Helical" evidence="6">
    <location>
        <begin position="231"/>
        <end position="250"/>
    </location>
</feature>
<feature type="transmembrane region" description="Helical" evidence="6">
    <location>
        <begin position="202"/>
        <end position="219"/>
    </location>
</feature>
<feature type="transmembrane region" description="Helical" evidence="6">
    <location>
        <begin position="28"/>
        <end position="54"/>
    </location>
</feature>
<keyword evidence="9" id="KW-1185">Reference proteome</keyword>
<evidence type="ECO:0000256" key="6">
    <source>
        <dbReference type="SAM" id="Phobius"/>
    </source>
</evidence>
<dbReference type="PANTHER" id="PTHR23502">
    <property type="entry name" value="MAJOR FACILITATOR SUPERFAMILY"/>
    <property type="match status" value="1"/>
</dbReference>
<keyword evidence="3 6" id="KW-0812">Transmembrane</keyword>
<sequence length="361" mass="39176">MSLVLFFITSGISQLFTGAILDSFGRYWASLIALAVFAFASFSIALFPNIYLLYAMRDVQGITISLIVVGKRAFFVDVYSGEKLKHYTSLFVIIWSTAPILAPFIGGYLQSIWGWQSNFYFLGILAVIFFILELVFSGESLKHFHPFKAKPILDVYGHMLRTRDFALGLIILGSCYGLVVMYGMASPFIIERVFHFSPVTNGYSSLLSGVAIMLGGAIAKALIKVPIQKKVPVALISIVLFSILMLVSGVTNGNTYLMTALTIGLHTSGGFIFNVVYGYYLGRFSKNAGTAAGLTGGGMYIASSAICYSMVNLFGIRTQTILGAANITGVVLVIILFIAFSKFRNIRLNAEAATVNAAMAS</sequence>
<evidence type="ECO:0000259" key="7">
    <source>
        <dbReference type="PROSITE" id="PS50850"/>
    </source>
</evidence>
<dbReference type="Proteomes" id="UP001204376">
    <property type="component" value="Unassembled WGS sequence"/>
</dbReference>
<keyword evidence="4 6" id="KW-1133">Transmembrane helix</keyword>
<keyword evidence="2" id="KW-0813">Transport</keyword>
<keyword evidence="5 6" id="KW-0472">Membrane</keyword>
<dbReference type="InterPro" id="IPR036259">
    <property type="entry name" value="MFS_trans_sf"/>
</dbReference>
<feature type="transmembrane region" description="Helical" evidence="6">
    <location>
        <begin position="321"/>
        <end position="340"/>
    </location>
</feature>
<comment type="subcellular location">
    <subcellularLocation>
        <location evidence="1">Membrane</location>
        <topology evidence="1">Multi-pass membrane protein</topology>
    </subcellularLocation>
</comment>
<feature type="transmembrane region" description="Helical" evidence="6">
    <location>
        <begin position="256"/>
        <end position="280"/>
    </location>
</feature>
<dbReference type="EMBL" id="JANHOH010000001">
    <property type="protein sequence ID" value="MCQ6958395.1"/>
    <property type="molecule type" value="Genomic_DNA"/>
</dbReference>
<dbReference type="Gene3D" id="1.20.1720.10">
    <property type="entry name" value="Multidrug resistance protein D"/>
    <property type="match status" value="1"/>
</dbReference>
<name>A0ABT1T1A4_9SPHI</name>
<dbReference type="PANTHER" id="PTHR23502:SF132">
    <property type="entry name" value="POLYAMINE TRANSPORTER 2-RELATED"/>
    <property type="match status" value="1"/>
</dbReference>
<feature type="transmembrane region" description="Helical" evidence="6">
    <location>
        <begin position="292"/>
        <end position="315"/>
    </location>
</feature>
<feature type="transmembrane region" description="Helical" evidence="6">
    <location>
        <begin position="90"/>
        <end position="113"/>
    </location>
</feature>
<dbReference type="PROSITE" id="PS50850">
    <property type="entry name" value="MFS"/>
    <property type="match status" value="1"/>
</dbReference>
<evidence type="ECO:0000256" key="4">
    <source>
        <dbReference type="ARBA" id="ARBA00022989"/>
    </source>
</evidence>
<reference evidence="8 9" key="1">
    <citation type="submission" date="2022-07" db="EMBL/GenBank/DDBJ databases">
        <title>Mucilaginibacter sp. JC4.</title>
        <authorList>
            <person name="Le V."/>
            <person name="Ko S.-R."/>
            <person name="Ahn C.-Y."/>
            <person name="Oh H.-M."/>
        </authorList>
    </citation>
    <scope>NUCLEOTIDE SEQUENCE [LARGE SCALE GENOMIC DNA]</scope>
    <source>
        <strain evidence="8 9">JC4</strain>
    </source>
</reference>
<proteinExistence type="predicted"/>
<gene>
    <name evidence="8" type="ORF">NPE20_10515</name>
</gene>
<comment type="caution">
    <text evidence="8">The sequence shown here is derived from an EMBL/GenBank/DDBJ whole genome shotgun (WGS) entry which is preliminary data.</text>
</comment>
<dbReference type="RefSeq" id="WP_256538569.1">
    <property type="nucleotide sequence ID" value="NZ_JANHOH010000001.1"/>
</dbReference>
<dbReference type="Pfam" id="PF07690">
    <property type="entry name" value="MFS_1"/>
    <property type="match status" value="1"/>
</dbReference>
<feature type="domain" description="Major facilitator superfamily (MFS) profile" evidence="7">
    <location>
        <begin position="1"/>
        <end position="341"/>
    </location>
</feature>
<organism evidence="8 9">
    <name type="scientific">Mucilaginibacter aquariorum</name>
    <dbReference type="NCBI Taxonomy" id="2967225"/>
    <lineage>
        <taxon>Bacteria</taxon>
        <taxon>Pseudomonadati</taxon>
        <taxon>Bacteroidota</taxon>
        <taxon>Sphingobacteriia</taxon>
        <taxon>Sphingobacteriales</taxon>
        <taxon>Sphingobacteriaceae</taxon>
        <taxon>Mucilaginibacter</taxon>
    </lineage>
</organism>
<accession>A0ABT1T1A4</accession>
<evidence type="ECO:0000313" key="8">
    <source>
        <dbReference type="EMBL" id="MCQ6958395.1"/>
    </source>
</evidence>
<feature type="transmembrane region" description="Helical" evidence="6">
    <location>
        <begin position="119"/>
        <end position="136"/>
    </location>
</feature>
<protein>
    <submittedName>
        <fullName evidence="8">MFS transporter</fullName>
    </submittedName>
</protein>
<evidence type="ECO:0000313" key="9">
    <source>
        <dbReference type="Proteomes" id="UP001204376"/>
    </source>
</evidence>